<dbReference type="InterPro" id="IPR009008">
    <property type="entry name" value="Val/Leu/Ile-tRNA-synth_edit"/>
</dbReference>
<feature type="domain" description="Methionyl/Valyl/Leucyl/Isoleucyl-tRNA synthetase anticodon-binding" evidence="12">
    <location>
        <begin position="725"/>
        <end position="873"/>
    </location>
</feature>
<dbReference type="PROSITE" id="PS00178">
    <property type="entry name" value="AA_TRNA_LIGASE_I"/>
    <property type="match status" value="1"/>
</dbReference>
<evidence type="ECO:0000256" key="2">
    <source>
        <dbReference type="ARBA" id="ARBA00013169"/>
    </source>
</evidence>
<evidence type="ECO:0000313" key="14">
    <source>
        <dbReference type="Proteomes" id="UP001372834"/>
    </source>
</evidence>
<dbReference type="FunFam" id="3.40.50.620:FF:000020">
    <property type="entry name" value="Valine--tRNA ligase, mitochondrial"/>
    <property type="match status" value="1"/>
</dbReference>
<dbReference type="SUPFAM" id="SSF52374">
    <property type="entry name" value="Nucleotidylyl transferase"/>
    <property type="match status" value="1"/>
</dbReference>
<dbReference type="NCBIfam" id="TIGR00422">
    <property type="entry name" value="valS"/>
    <property type="match status" value="1"/>
</dbReference>
<evidence type="ECO:0000256" key="9">
    <source>
        <dbReference type="ARBA" id="ARBA00047552"/>
    </source>
</evidence>
<comment type="similarity">
    <text evidence="1 10">Belongs to the class-I aminoacyl-tRNA synthetase family.</text>
</comment>
<keyword evidence="4 10" id="KW-0547">Nucleotide-binding</keyword>
<evidence type="ECO:0000256" key="4">
    <source>
        <dbReference type="ARBA" id="ARBA00022741"/>
    </source>
</evidence>
<dbReference type="GO" id="GO:0004832">
    <property type="term" value="F:valine-tRNA ligase activity"/>
    <property type="evidence" value="ECO:0007669"/>
    <property type="project" value="UniProtKB-EC"/>
</dbReference>
<dbReference type="PRINTS" id="PR00986">
    <property type="entry name" value="TRNASYNTHVAL"/>
</dbReference>
<dbReference type="GO" id="GO:0006438">
    <property type="term" value="P:valyl-tRNA aminoacylation"/>
    <property type="evidence" value="ECO:0007669"/>
    <property type="project" value="InterPro"/>
</dbReference>
<evidence type="ECO:0000259" key="12">
    <source>
        <dbReference type="Pfam" id="PF08264"/>
    </source>
</evidence>
<keyword evidence="6 10" id="KW-0648">Protein biosynthesis</keyword>
<dbReference type="NCBIfam" id="NF004349">
    <property type="entry name" value="PRK05729.1"/>
    <property type="match status" value="1"/>
</dbReference>
<dbReference type="InterPro" id="IPR002300">
    <property type="entry name" value="aa-tRNA-synth_Ia"/>
</dbReference>
<dbReference type="InterPro" id="IPR001412">
    <property type="entry name" value="aa-tRNA-synth_I_CS"/>
</dbReference>
<protein>
    <recommendedName>
        <fullName evidence="2">valine--tRNA ligase</fullName>
        <ecNumber evidence="2">6.1.1.9</ecNumber>
    </recommendedName>
    <alternativeName>
        <fullName evidence="8">Valyl-tRNA synthetase</fullName>
    </alternativeName>
</protein>
<evidence type="ECO:0000256" key="10">
    <source>
        <dbReference type="RuleBase" id="RU363035"/>
    </source>
</evidence>
<dbReference type="Proteomes" id="UP001372834">
    <property type="component" value="Unassembled WGS sequence"/>
</dbReference>
<dbReference type="PANTHER" id="PTHR11946:SF109">
    <property type="entry name" value="VALINE--TRNA LIGASE"/>
    <property type="match status" value="1"/>
</dbReference>
<dbReference type="EMBL" id="JAWJWE010000036">
    <property type="protein sequence ID" value="KAK6629410.1"/>
    <property type="molecule type" value="Genomic_DNA"/>
</dbReference>
<organism evidence="13 14">
    <name type="scientific">Polyplax serrata</name>
    <name type="common">Common mouse louse</name>
    <dbReference type="NCBI Taxonomy" id="468196"/>
    <lineage>
        <taxon>Eukaryota</taxon>
        <taxon>Metazoa</taxon>
        <taxon>Ecdysozoa</taxon>
        <taxon>Arthropoda</taxon>
        <taxon>Hexapoda</taxon>
        <taxon>Insecta</taxon>
        <taxon>Pterygota</taxon>
        <taxon>Neoptera</taxon>
        <taxon>Paraneoptera</taxon>
        <taxon>Psocodea</taxon>
        <taxon>Troctomorpha</taxon>
        <taxon>Phthiraptera</taxon>
        <taxon>Anoplura</taxon>
        <taxon>Polyplacidae</taxon>
        <taxon>Polyplax</taxon>
    </lineage>
</organism>
<dbReference type="Pfam" id="PF00133">
    <property type="entry name" value="tRNA-synt_1"/>
    <property type="match status" value="1"/>
</dbReference>
<dbReference type="InterPro" id="IPR033705">
    <property type="entry name" value="Anticodon_Ia_Val"/>
</dbReference>
<comment type="catalytic activity">
    <reaction evidence="9">
        <text>tRNA(Val) + L-valine + ATP = L-valyl-tRNA(Val) + AMP + diphosphate</text>
        <dbReference type="Rhea" id="RHEA:10704"/>
        <dbReference type="Rhea" id="RHEA-COMP:9672"/>
        <dbReference type="Rhea" id="RHEA-COMP:9708"/>
        <dbReference type="ChEBI" id="CHEBI:30616"/>
        <dbReference type="ChEBI" id="CHEBI:33019"/>
        <dbReference type="ChEBI" id="CHEBI:57762"/>
        <dbReference type="ChEBI" id="CHEBI:78442"/>
        <dbReference type="ChEBI" id="CHEBI:78537"/>
        <dbReference type="ChEBI" id="CHEBI:456215"/>
        <dbReference type="EC" id="6.1.1.9"/>
    </reaction>
</comment>
<keyword evidence="5 10" id="KW-0067">ATP-binding</keyword>
<dbReference type="InterPro" id="IPR009080">
    <property type="entry name" value="tRNAsynth_Ia_anticodon-bd"/>
</dbReference>
<dbReference type="GO" id="GO:0005524">
    <property type="term" value="F:ATP binding"/>
    <property type="evidence" value="ECO:0007669"/>
    <property type="project" value="UniProtKB-KW"/>
</dbReference>
<dbReference type="CDD" id="cd00817">
    <property type="entry name" value="ValRS_core"/>
    <property type="match status" value="1"/>
</dbReference>
<evidence type="ECO:0000256" key="1">
    <source>
        <dbReference type="ARBA" id="ARBA00005594"/>
    </source>
</evidence>
<feature type="domain" description="Aminoacyl-tRNA synthetase class Ia" evidence="11">
    <location>
        <begin position="61"/>
        <end position="669"/>
    </location>
</feature>
<evidence type="ECO:0000256" key="3">
    <source>
        <dbReference type="ARBA" id="ARBA00022598"/>
    </source>
</evidence>
<dbReference type="PANTHER" id="PTHR11946">
    <property type="entry name" value="VALYL-TRNA SYNTHETASES"/>
    <property type="match status" value="1"/>
</dbReference>
<name>A0AAN8P320_POLSC</name>
<dbReference type="CDD" id="cd07962">
    <property type="entry name" value="Anticodon_Ia_Val"/>
    <property type="match status" value="1"/>
</dbReference>
<dbReference type="SUPFAM" id="SSF50677">
    <property type="entry name" value="ValRS/IleRS/LeuRS editing domain"/>
    <property type="match status" value="1"/>
</dbReference>
<evidence type="ECO:0000313" key="13">
    <source>
        <dbReference type="EMBL" id="KAK6629410.1"/>
    </source>
</evidence>
<dbReference type="Gene3D" id="3.90.740.10">
    <property type="entry name" value="Valyl/Leucyl/Isoleucyl-tRNA synthetase, editing domain"/>
    <property type="match status" value="1"/>
</dbReference>
<proteinExistence type="inferred from homology"/>
<evidence type="ECO:0000256" key="6">
    <source>
        <dbReference type="ARBA" id="ARBA00022917"/>
    </source>
</evidence>
<comment type="caution">
    <text evidence="13">The sequence shown here is derived from an EMBL/GenBank/DDBJ whole genome shotgun (WGS) entry which is preliminary data.</text>
</comment>
<dbReference type="InterPro" id="IPR013155">
    <property type="entry name" value="M/V/L/I-tRNA-synth_anticd-bd"/>
</dbReference>
<evidence type="ECO:0000259" key="11">
    <source>
        <dbReference type="Pfam" id="PF00133"/>
    </source>
</evidence>
<keyword evidence="7 10" id="KW-0030">Aminoacyl-tRNA synthetase</keyword>
<dbReference type="Pfam" id="PF08264">
    <property type="entry name" value="Anticodon_1"/>
    <property type="match status" value="1"/>
</dbReference>
<dbReference type="SUPFAM" id="SSF47323">
    <property type="entry name" value="Anticodon-binding domain of a subclass of class I aminoacyl-tRNA synthetases"/>
    <property type="match status" value="1"/>
</dbReference>
<evidence type="ECO:0000256" key="5">
    <source>
        <dbReference type="ARBA" id="ARBA00022840"/>
    </source>
</evidence>
<gene>
    <name evidence="13" type="ORF">RUM43_003227</name>
</gene>
<dbReference type="Gene3D" id="1.10.730.10">
    <property type="entry name" value="Isoleucyl-tRNA Synthetase, Domain 1"/>
    <property type="match status" value="1"/>
</dbReference>
<evidence type="ECO:0000256" key="8">
    <source>
        <dbReference type="ARBA" id="ARBA00029936"/>
    </source>
</evidence>
<dbReference type="EC" id="6.1.1.9" evidence="2"/>
<accession>A0AAN8P320</accession>
<dbReference type="AlphaFoldDB" id="A0AAN8P320"/>
<keyword evidence="3 10" id="KW-0436">Ligase</keyword>
<dbReference type="InterPro" id="IPR014729">
    <property type="entry name" value="Rossmann-like_a/b/a_fold"/>
</dbReference>
<sequence length="1004" mass="114245">MYKIIRKNLPTGVNLSILRLQTSCATTVLRVSTTPETVDRKEVSSGALDVKYNSKVVESIWYDWWEKQNYFKPTKPDKDSFVVLLPPPNVTGVLHLGHVLAIALQDATLRWRRMKGESVLWVPGLDHAGIATQVAVEKYLEQTLGSSRHDLGREEFIKKVWEWKQEKGTKICGQLKSTGASLDWSRLKFTLDPDHSHLVAESFIKLYNNGLIYRNKALVNWSCTLKSSISDIEINWLNIHKETFISVPEYEKPVKFGVIYEIAYKICGEDDEISVQTTRPETLLGDVAIAIHPDDPRYFKYKGKMVWHPFRQEKIPIISDNFVDPNKGSGVVKITPSHSLIDYEVAQKHNLPLIDVINEDGLINRVGVCEKLYNLKRFDARDVTLNELQNLGLFRGEYTHSTVVPICSRSGDVIEQIMKSQWFLKCEHLQKEALNAVKNGELKLVPPNYVNVWKKFLLNSRDWNLSRQLWWGHKIPMYLCTSGDKTVWVGALNSDEAKIKGSEILQAAKDSINVTQDPDVLDTWFSSALLPLNTLSEPNSNLGDKPPISLMVTGHDILFFWVARMVMLTKQLTGKLPFNEVLLHSLVFDPRGRKMSKSLGNSIKPEDVINGRTLKDMASELKENFSRGLIADKNLENLINEQKKMFPNGIPECGADALRFTLCSGNVLSANINFDLEMCLSATRFCNKIWQATKYIIKIVDNFMASGNCDFQNSSLKNENLNYFDKWILSKLASTVKLVDESLSTYKFSVATTNTKHFFVEDFCSIYLEGCKSRMNNPIEAKKIILVSYKCLETCLKLLSPFMPFVTEHLYQALPELGGIEKAESITISKFPNPEEWLPFCDSELEKKFTSVLSLISTLFRIKTTYRLPPNTSNAFVKCPVDIVDILFGELSGTFASLGKMKSLNRMNDHNGMNVIEATLEDDFIVYVEHQHNKDTLHKYLDSTISKEAKLRGDLQKLKEQMEGNNWEDMSPLEKSRCKSKLLSTKDALKSIKEFKNAIEKCTT</sequence>
<dbReference type="GO" id="GO:0005829">
    <property type="term" value="C:cytosol"/>
    <property type="evidence" value="ECO:0007669"/>
    <property type="project" value="TreeGrafter"/>
</dbReference>
<evidence type="ECO:0000256" key="7">
    <source>
        <dbReference type="ARBA" id="ARBA00023146"/>
    </source>
</evidence>
<dbReference type="Gene3D" id="3.40.50.620">
    <property type="entry name" value="HUPs"/>
    <property type="match status" value="2"/>
</dbReference>
<reference evidence="13 14" key="1">
    <citation type="submission" date="2023-10" db="EMBL/GenBank/DDBJ databases">
        <title>Genomes of two closely related lineages of the louse Polyplax serrata with different host specificities.</title>
        <authorList>
            <person name="Martinu J."/>
            <person name="Tarabai H."/>
            <person name="Stefka J."/>
            <person name="Hypsa V."/>
        </authorList>
    </citation>
    <scope>NUCLEOTIDE SEQUENCE [LARGE SCALE GENOMIC DNA]</scope>
    <source>
        <strain evidence="13">HR10_N</strain>
    </source>
</reference>
<dbReference type="InterPro" id="IPR002303">
    <property type="entry name" value="Valyl-tRNA_ligase"/>
</dbReference>
<dbReference type="GO" id="GO:0002161">
    <property type="term" value="F:aminoacyl-tRNA deacylase activity"/>
    <property type="evidence" value="ECO:0007669"/>
    <property type="project" value="InterPro"/>
</dbReference>